<organism evidence="2 4">
    <name type="scientific">Araneus ventricosus</name>
    <name type="common">Orbweaver spider</name>
    <name type="synonym">Epeira ventricosa</name>
    <dbReference type="NCBI Taxonomy" id="182803"/>
    <lineage>
        <taxon>Eukaryota</taxon>
        <taxon>Metazoa</taxon>
        <taxon>Ecdysozoa</taxon>
        <taxon>Arthropoda</taxon>
        <taxon>Chelicerata</taxon>
        <taxon>Arachnida</taxon>
        <taxon>Araneae</taxon>
        <taxon>Araneomorphae</taxon>
        <taxon>Entelegynae</taxon>
        <taxon>Araneoidea</taxon>
        <taxon>Araneidae</taxon>
        <taxon>Araneus</taxon>
    </lineage>
</organism>
<sequence>MERLGKLFAEVETDEDPDFDDEDNRSEDILGENFSNHESFSEYDTESCLEDDPPINAQHFLDEAADWLKIMKFVAPELAQF</sequence>
<feature type="compositionally biased region" description="Acidic residues" evidence="1">
    <location>
        <begin position="11"/>
        <end position="25"/>
    </location>
</feature>
<feature type="region of interest" description="Disordered" evidence="1">
    <location>
        <begin position="1"/>
        <end position="28"/>
    </location>
</feature>
<evidence type="ECO:0000256" key="1">
    <source>
        <dbReference type="SAM" id="MobiDB-lite"/>
    </source>
</evidence>
<dbReference type="AlphaFoldDB" id="A0A4Y2UZD8"/>
<reference evidence="2 4" key="1">
    <citation type="journal article" date="2019" name="Sci. Rep.">
        <title>Orb-weaving spider Araneus ventricosus genome elucidates the spidroin gene catalogue.</title>
        <authorList>
            <person name="Kono N."/>
            <person name="Nakamura H."/>
            <person name="Ohtoshi R."/>
            <person name="Moran D.A.P."/>
            <person name="Shinohara A."/>
            <person name="Yoshida Y."/>
            <person name="Fujiwara M."/>
            <person name="Mori M."/>
            <person name="Tomita M."/>
            <person name="Arakawa K."/>
        </authorList>
    </citation>
    <scope>NUCLEOTIDE SEQUENCE [LARGE SCALE GENOMIC DNA]</scope>
</reference>
<accession>A0A4Y2UZD8</accession>
<protein>
    <submittedName>
        <fullName evidence="2">Uncharacterized protein</fullName>
    </submittedName>
</protein>
<dbReference type="EMBL" id="BGPR01041359">
    <property type="protein sequence ID" value="GBO17616.1"/>
    <property type="molecule type" value="Genomic_DNA"/>
</dbReference>
<evidence type="ECO:0000313" key="3">
    <source>
        <dbReference type="EMBL" id="GBO17616.1"/>
    </source>
</evidence>
<name>A0A4Y2UZD8_ARAVE</name>
<dbReference type="Proteomes" id="UP000499080">
    <property type="component" value="Unassembled WGS sequence"/>
</dbReference>
<evidence type="ECO:0000313" key="4">
    <source>
        <dbReference type="Proteomes" id="UP000499080"/>
    </source>
</evidence>
<dbReference type="EMBL" id="BGPR01041354">
    <property type="protein sequence ID" value="GBO17611.1"/>
    <property type="molecule type" value="Genomic_DNA"/>
</dbReference>
<proteinExistence type="predicted"/>
<evidence type="ECO:0000313" key="2">
    <source>
        <dbReference type="EMBL" id="GBO17611.1"/>
    </source>
</evidence>
<gene>
    <name evidence="2" type="ORF">AVEN_113000_1</name>
    <name evidence="3" type="ORF">AVEN_36247_1</name>
</gene>
<keyword evidence="4" id="KW-1185">Reference proteome</keyword>
<comment type="caution">
    <text evidence="2">The sequence shown here is derived from an EMBL/GenBank/DDBJ whole genome shotgun (WGS) entry which is preliminary data.</text>
</comment>